<comment type="caution">
    <text evidence="2">The sequence shown here is derived from an EMBL/GenBank/DDBJ whole genome shotgun (WGS) entry which is preliminary data.</text>
</comment>
<accession>A0A5D0RLN2</accession>
<reference evidence="2 3" key="1">
    <citation type="submission" date="2019-08" db="EMBL/GenBank/DDBJ databases">
        <title>Identification of a novel species of the genus Boseongicola.</title>
        <authorList>
            <person name="Zhang X.-Q."/>
        </authorList>
    </citation>
    <scope>NUCLEOTIDE SEQUENCE [LARGE SCALE GENOMIC DNA]</scope>
    <source>
        <strain evidence="2 3">HY14</strain>
    </source>
</reference>
<name>A0A5D0RLN2_9RHOB</name>
<feature type="domain" description="Glucosamine inositolphosphorylceramide transferase 1 N-terminal" evidence="1">
    <location>
        <begin position="183"/>
        <end position="390"/>
    </location>
</feature>
<protein>
    <recommendedName>
        <fullName evidence="1">Glucosamine inositolphosphorylceramide transferase 1 N-terminal domain-containing protein</fullName>
    </recommendedName>
</protein>
<dbReference type="Proteomes" id="UP000322080">
    <property type="component" value="Unassembled WGS sequence"/>
</dbReference>
<dbReference type="InterPro" id="IPR056442">
    <property type="entry name" value="GINT1_N"/>
</dbReference>
<evidence type="ECO:0000313" key="2">
    <source>
        <dbReference type="EMBL" id="TYB82422.1"/>
    </source>
</evidence>
<keyword evidence="3" id="KW-1185">Reference proteome</keyword>
<gene>
    <name evidence="2" type="ORF">FVF75_06825</name>
</gene>
<evidence type="ECO:0000313" key="3">
    <source>
        <dbReference type="Proteomes" id="UP000322080"/>
    </source>
</evidence>
<dbReference type="Pfam" id="PF24793">
    <property type="entry name" value="GINT1_N"/>
    <property type="match status" value="1"/>
</dbReference>
<dbReference type="SUPFAM" id="SSF75005">
    <property type="entry name" value="Arabinanase/levansucrase/invertase"/>
    <property type="match status" value="1"/>
</dbReference>
<dbReference type="AlphaFoldDB" id="A0A5D0RLN2"/>
<evidence type="ECO:0000259" key="1">
    <source>
        <dbReference type="Pfam" id="PF24793"/>
    </source>
</evidence>
<dbReference type="EMBL" id="VSIY01000004">
    <property type="protein sequence ID" value="TYB82422.1"/>
    <property type="molecule type" value="Genomic_DNA"/>
</dbReference>
<dbReference type="InterPro" id="IPR023296">
    <property type="entry name" value="Glyco_hydro_beta-prop_sf"/>
</dbReference>
<proteinExistence type="predicted"/>
<organism evidence="2 3">
    <name type="scientific">Maritimibacter fusiformis</name>
    <dbReference type="NCBI Taxonomy" id="2603819"/>
    <lineage>
        <taxon>Bacteria</taxon>
        <taxon>Pseudomonadati</taxon>
        <taxon>Pseudomonadota</taxon>
        <taxon>Alphaproteobacteria</taxon>
        <taxon>Rhodobacterales</taxon>
        <taxon>Roseobacteraceae</taxon>
        <taxon>Maritimibacter</taxon>
    </lineage>
</organism>
<sequence length="438" mass="48132">MTGFAQLAQGHFDVVIDLAHTAPALTVAARHGVWRLSVSTPDAGLAEARDRAPVTSVTLWCHRGDAPPVAIATAHYDTKFLATRNAAFAREKSVQLILRELARLDLAGQMPATVDAPAPPRPFASRDLPGYLWRSVTKLGALALNAVLARLGRRPGAFFLRLSDADPLTFDPAQGTDLIAPGNAYWADPFLFEHGGALFLFYEEFDYCTGLGHLAVGRLEGAALIPLGRILDSPDHLSYPFVFRWQDDILMIPETSARAGIEVWRATDFPTGWELAATALNGVQASDTVVFEHQGRWWLLTNLCHDSFGDFGAELHLFAIDGPMLNSVTPHPLNPVVIDTTRARGGGRVFARDGRLFRTTQDNSHGIYGFGLNLTEITEISDTAFHERRIRHIRPDFEPGIMGCHHMDAAAGRVVIDIRRRQIGARRLRPGQNQHPAP</sequence>